<evidence type="ECO:0000313" key="4">
    <source>
        <dbReference type="Proteomes" id="UP001500192"/>
    </source>
</evidence>
<dbReference type="EMBL" id="BAABIB010000079">
    <property type="protein sequence ID" value="GAA5167879.1"/>
    <property type="molecule type" value="Genomic_DNA"/>
</dbReference>
<comment type="caution">
    <text evidence="3">The sequence shown here is derived from an EMBL/GenBank/DDBJ whole genome shotgun (WGS) entry which is preliminary data.</text>
</comment>
<evidence type="ECO:0000313" key="3">
    <source>
        <dbReference type="EMBL" id="GAA5167879.1"/>
    </source>
</evidence>
<accession>A0ABP9QV18</accession>
<evidence type="ECO:0000256" key="2">
    <source>
        <dbReference type="SAM" id="Phobius"/>
    </source>
</evidence>
<feature type="transmembrane region" description="Helical" evidence="2">
    <location>
        <begin position="32"/>
        <end position="52"/>
    </location>
</feature>
<feature type="transmembrane region" description="Helical" evidence="2">
    <location>
        <begin position="79"/>
        <end position="102"/>
    </location>
</feature>
<keyword evidence="2" id="KW-0812">Transmembrane</keyword>
<keyword evidence="4" id="KW-1185">Reference proteome</keyword>
<dbReference type="RefSeq" id="WP_346054709.1">
    <property type="nucleotide sequence ID" value="NZ_BAABIB010000079.1"/>
</dbReference>
<dbReference type="Proteomes" id="UP001500192">
    <property type="component" value="Unassembled WGS sequence"/>
</dbReference>
<protein>
    <submittedName>
        <fullName evidence="3">Uncharacterized protein</fullName>
    </submittedName>
</protein>
<feature type="transmembrane region" description="Helical" evidence="2">
    <location>
        <begin position="133"/>
        <end position="152"/>
    </location>
</feature>
<keyword evidence="2" id="KW-0472">Membrane</keyword>
<organism evidence="3 4">
    <name type="scientific">Amycolatopsis dongchuanensis</name>
    <dbReference type="NCBI Taxonomy" id="1070866"/>
    <lineage>
        <taxon>Bacteria</taxon>
        <taxon>Bacillati</taxon>
        <taxon>Actinomycetota</taxon>
        <taxon>Actinomycetes</taxon>
        <taxon>Pseudonocardiales</taxon>
        <taxon>Pseudonocardiaceae</taxon>
        <taxon>Amycolatopsis</taxon>
    </lineage>
</organism>
<reference evidence="4" key="1">
    <citation type="journal article" date="2019" name="Int. J. Syst. Evol. Microbiol.">
        <title>The Global Catalogue of Microorganisms (GCM) 10K type strain sequencing project: providing services to taxonomists for standard genome sequencing and annotation.</title>
        <authorList>
            <consortium name="The Broad Institute Genomics Platform"/>
            <consortium name="The Broad Institute Genome Sequencing Center for Infectious Disease"/>
            <person name="Wu L."/>
            <person name="Ma J."/>
        </authorList>
    </citation>
    <scope>NUCLEOTIDE SEQUENCE [LARGE SCALE GENOMIC DNA]</scope>
    <source>
        <strain evidence="4">JCM 18054</strain>
    </source>
</reference>
<keyword evidence="2" id="KW-1133">Transmembrane helix</keyword>
<sequence>MTESPGPYEAYPSGGESTAPPARPQPPSSINIAFWAFLLSTVISLVSALLLLGSKDEVADQLRRNNTARLTEDQISTTAQITVTAFVVIAIVIALIYLWLAFKLRAGRNWARITLTVFTVLQVISLTAGHGTIVGYLSVLAAAVGLVFSYIGGSNEYINTVKGSRA</sequence>
<name>A0ABP9QV18_9PSEU</name>
<evidence type="ECO:0000256" key="1">
    <source>
        <dbReference type="SAM" id="MobiDB-lite"/>
    </source>
</evidence>
<feature type="region of interest" description="Disordered" evidence="1">
    <location>
        <begin position="1"/>
        <end position="24"/>
    </location>
</feature>
<proteinExistence type="predicted"/>
<gene>
    <name evidence="3" type="ORF">GCM10023214_42750</name>
</gene>